<dbReference type="SMART" id="SM01131">
    <property type="entry name" value="DHHA2"/>
    <property type="match status" value="1"/>
</dbReference>
<dbReference type="Proteomes" id="UP000298390">
    <property type="component" value="Unassembled WGS sequence"/>
</dbReference>
<name>A0A4Y9XPB7_9APHY</name>
<dbReference type="GO" id="GO:0004309">
    <property type="term" value="F:exopolyphosphatase activity"/>
    <property type="evidence" value="ECO:0007669"/>
    <property type="project" value="TreeGrafter"/>
</dbReference>
<dbReference type="InterPro" id="IPR004097">
    <property type="entry name" value="DHHA2"/>
</dbReference>
<dbReference type="STRING" id="34475.A0A4Y9XPB7"/>
<evidence type="ECO:0000259" key="5">
    <source>
        <dbReference type="SMART" id="SM01131"/>
    </source>
</evidence>
<dbReference type="GO" id="GO:0046872">
    <property type="term" value="F:metal ion binding"/>
    <property type="evidence" value="ECO:0007669"/>
    <property type="project" value="UniProtKB-KW"/>
</dbReference>
<dbReference type="Gene3D" id="3.90.1640.10">
    <property type="entry name" value="inorganic pyrophosphatase (n-terminal core)"/>
    <property type="match status" value="1"/>
</dbReference>
<dbReference type="Gene3D" id="3.10.310.20">
    <property type="entry name" value="DHHA2 domain"/>
    <property type="match status" value="1"/>
</dbReference>
<protein>
    <recommendedName>
        <fullName evidence="5">DHHA2 domain-containing protein</fullName>
    </recommendedName>
</protein>
<dbReference type="EMBL" id="SEKV01001244">
    <property type="protein sequence ID" value="TFY51223.1"/>
    <property type="molecule type" value="Genomic_DNA"/>
</dbReference>
<dbReference type="InterPro" id="IPR001667">
    <property type="entry name" value="DDH_dom"/>
</dbReference>
<dbReference type="InterPro" id="IPR038763">
    <property type="entry name" value="DHH_sf"/>
</dbReference>
<evidence type="ECO:0000256" key="3">
    <source>
        <dbReference type="ARBA" id="ARBA00022801"/>
    </source>
</evidence>
<sequence length="451" mass="48844">MTSAVPDLKTLEETSPSDTLRAFFGRTRAEYLEAVRNGRGKEWTVVMGNEAGDLDSLACAVAYAWYLSDVQQTPAVALVQTPRGDLHLRAENAHALALAGVSLDELLCLDDVLPPSSSSPFPSTTFALVDHNRLNAQFSADNSAARVVAIIDHHADEGLHTDADPRIVTQGVGSCAALVALFLQDKCAEKIPPELAVLLLSAIVVDTGGMVPGGKAVEVDRRAAVFLASRCTLASRSPNLAASSLALRSPAAIPPLHKSEAIQKLNGTLQMKKNSVAHLGVRDLLRRDYKEYAHTPAFAPSRELLIGLASVPLGLATLVPRDEAQFVNDTKHYMDERGLTALGVLTSFRDDKKPGKGGKGKHRREQLWVVHASDDVQSELARRLFRGLEENDVLQLKKRKWEKIGADPAVWDRSGGAFGEGWRVQAWKQKNADATRKATAPIVKAIVEGRE</sequence>
<evidence type="ECO:0000256" key="2">
    <source>
        <dbReference type="ARBA" id="ARBA00022723"/>
    </source>
</evidence>
<dbReference type="PANTHER" id="PTHR12112:SF39">
    <property type="entry name" value="EG:152A3.5 PROTEIN (FBGN0003116_PN PROTEIN)"/>
    <property type="match status" value="1"/>
</dbReference>
<keyword evidence="3" id="KW-0378">Hydrolase</keyword>
<comment type="caution">
    <text evidence="6">The sequence shown here is derived from an EMBL/GenBank/DDBJ whole genome shotgun (WGS) entry which is preliminary data.</text>
</comment>
<dbReference type="InterPro" id="IPR038222">
    <property type="entry name" value="DHHA2_dom_sf"/>
</dbReference>
<gene>
    <name evidence="6" type="ORF">EVJ58_g10677</name>
</gene>
<dbReference type="GO" id="GO:0005737">
    <property type="term" value="C:cytoplasm"/>
    <property type="evidence" value="ECO:0007669"/>
    <property type="project" value="InterPro"/>
</dbReference>
<dbReference type="Pfam" id="PF01368">
    <property type="entry name" value="DHH"/>
    <property type="match status" value="1"/>
</dbReference>
<keyword evidence="2" id="KW-0479">Metal-binding</keyword>
<evidence type="ECO:0000256" key="1">
    <source>
        <dbReference type="ARBA" id="ARBA00001936"/>
    </source>
</evidence>
<dbReference type="SUPFAM" id="SSF64182">
    <property type="entry name" value="DHH phosphoesterases"/>
    <property type="match status" value="1"/>
</dbReference>
<comment type="cofactor">
    <cofactor evidence="1">
        <name>Mn(2+)</name>
        <dbReference type="ChEBI" id="CHEBI:29035"/>
    </cofactor>
</comment>
<dbReference type="Pfam" id="PF02833">
    <property type="entry name" value="DHHA2"/>
    <property type="match status" value="1"/>
</dbReference>
<feature type="domain" description="DHHA2" evidence="5">
    <location>
        <begin position="268"/>
        <end position="447"/>
    </location>
</feature>
<dbReference type="PANTHER" id="PTHR12112">
    <property type="entry name" value="BNIP - RELATED"/>
    <property type="match status" value="1"/>
</dbReference>
<keyword evidence="4" id="KW-0464">Manganese</keyword>
<reference evidence="6 7" key="1">
    <citation type="submission" date="2019-01" db="EMBL/GenBank/DDBJ databases">
        <title>Genome sequencing of the rare red list fungi Fomitopsis rosea.</title>
        <authorList>
            <person name="Buettner E."/>
            <person name="Kellner H."/>
        </authorList>
    </citation>
    <scope>NUCLEOTIDE SEQUENCE [LARGE SCALE GENOMIC DNA]</scope>
    <source>
        <strain evidence="6 7">DSM 105464</strain>
    </source>
</reference>
<accession>A0A4Y9XPB7</accession>
<evidence type="ECO:0000256" key="4">
    <source>
        <dbReference type="ARBA" id="ARBA00023211"/>
    </source>
</evidence>
<evidence type="ECO:0000313" key="7">
    <source>
        <dbReference type="Proteomes" id="UP000298390"/>
    </source>
</evidence>
<dbReference type="AlphaFoldDB" id="A0A4Y9XPB7"/>
<organism evidence="6 7">
    <name type="scientific">Rhodofomes roseus</name>
    <dbReference type="NCBI Taxonomy" id="34475"/>
    <lineage>
        <taxon>Eukaryota</taxon>
        <taxon>Fungi</taxon>
        <taxon>Dikarya</taxon>
        <taxon>Basidiomycota</taxon>
        <taxon>Agaricomycotina</taxon>
        <taxon>Agaricomycetes</taxon>
        <taxon>Polyporales</taxon>
        <taxon>Rhodofomes</taxon>
    </lineage>
</organism>
<evidence type="ECO:0000313" key="6">
    <source>
        <dbReference type="EMBL" id="TFY51223.1"/>
    </source>
</evidence>
<proteinExistence type="predicted"/>